<dbReference type="AlphaFoldDB" id="A0A9N9MZ24"/>
<dbReference type="EMBL" id="OU892285">
    <property type="protein sequence ID" value="CAG9773592.1"/>
    <property type="molecule type" value="Genomic_DNA"/>
</dbReference>
<evidence type="ECO:0000313" key="1">
    <source>
        <dbReference type="EMBL" id="CAG9773592.1"/>
    </source>
</evidence>
<gene>
    <name evidence="1" type="ORF">CEUTPL_LOCUS13981</name>
</gene>
<dbReference type="PANTHER" id="PTHR46704">
    <property type="entry name" value="CXC DOMAIN-CONTAINING PROTEIN-RELATED"/>
    <property type="match status" value="1"/>
</dbReference>
<sequence>MADLEPNRIKKSTLQLQQFINGIEKNLNPFTTDLESELLYNISSGEAVAESIRDCLLNVESIGSTLRQSFIAECAVDKSRFELAIKRNKMYTFTDSMKKKKVTVAGKVQEVRKQRDLFGRLLGLSFEQQINIEKVFTYPLTPVPLSLCHIDGNICKTNKSILMKCLEQKIESEKPERIDAVIIDGSIKVWLEVGVGNAQRYINVTKMYESLGKTLSSSLPGFHALTGCYFNPAFFRKGKKRPLSILKGCEDYQKSIINLAKLEQSDTQQVFEILEVFICHMYSMKKVRNVNEARVAMFTRMYADNISGNFFKPMVKNFDGSAVPPCQSELHQQILRASYISTIWRNAHSKYPTILSPNDSGWEEVDGLYEFRWFEGDQLPTFVNEVVIQSDEGEDYSNPDSDAVEFENGIDEIDDRYDKDEADDEYYDDNIRLELALATVFKENKTIYIAV</sequence>
<keyword evidence="2" id="KW-1185">Reference proteome</keyword>
<accession>A0A9N9MZ24</accession>
<proteinExistence type="predicted"/>
<organism evidence="1 2">
    <name type="scientific">Ceutorhynchus assimilis</name>
    <name type="common">cabbage seed weevil</name>
    <dbReference type="NCBI Taxonomy" id="467358"/>
    <lineage>
        <taxon>Eukaryota</taxon>
        <taxon>Metazoa</taxon>
        <taxon>Ecdysozoa</taxon>
        <taxon>Arthropoda</taxon>
        <taxon>Hexapoda</taxon>
        <taxon>Insecta</taxon>
        <taxon>Pterygota</taxon>
        <taxon>Neoptera</taxon>
        <taxon>Endopterygota</taxon>
        <taxon>Coleoptera</taxon>
        <taxon>Polyphaga</taxon>
        <taxon>Cucujiformia</taxon>
        <taxon>Curculionidae</taxon>
        <taxon>Ceutorhynchinae</taxon>
        <taxon>Ceutorhynchus</taxon>
    </lineage>
</organism>
<reference evidence="1" key="1">
    <citation type="submission" date="2022-01" db="EMBL/GenBank/DDBJ databases">
        <authorList>
            <person name="King R."/>
        </authorList>
    </citation>
    <scope>NUCLEOTIDE SEQUENCE</scope>
</reference>
<dbReference type="PANTHER" id="PTHR46704:SF9">
    <property type="entry name" value="BHLH DOMAIN-CONTAINING PROTEIN"/>
    <property type="match status" value="1"/>
</dbReference>
<protein>
    <submittedName>
        <fullName evidence="1">Uncharacterized protein</fullName>
    </submittedName>
</protein>
<dbReference type="OrthoDB" id="6781714at2759"/>
<name>A0A9N9MZ24_9CUCU</name>
<evidence type="ECO:0000313" key="2">
    <source>
        <dbReference type="Proteomes" id="UP001152799"/>
    </source>
</evidence>
<dbReference type="Proteomes" id="UP001152799">
    <property type="component" value="Chromosome 9"/>
</dbReference>